<sequence length="262" mass="30384">MKNLAFTLLLFSVFAHAQYTNSVASQMNKQFIQADKYIGEDSMGFQYFIKNNVLFKKKNTDFLQYKNPSLGKISKVDIQNPLRVILFYEGFNTVIALDSQLNEVQKVNFSENTNNIVATAVGSASQNNLWVFNSVSQQLGLFNYLKNTYQTIGLVFEKGIKNYTSDFNYFYWIDQDNNFYSCDIFGKKKIIKTLPTYESVFIVDEKLVLLKNKEKLVIYDLEKDKIIPVDNIEKSFKSFEYKNQNLAIFTTEGITNYKINLP</sequence>
<accession>A0ABP8ZKZ3</accession>
<name>A0ABP8ZKZ3_9FLAO</name>
<feature type="signal peptide" evidence="1">
    <location>
        <begin position="1"/>
        <end position="17"/>
    </location>
</feature>
<evidence type="ECO:0008006" key="4">
    <source>
        <dbReference type="Google" id="ProtNLM"/>
    </source>
</evidence>
<dbReference type="RefSeq" id="WP_264544431.1">
    <property type="nucleotide sequence ID" value="NZ_BAABIP010000007.1"/>
</dbReference>
<evidence type="ECO:0000313" key="3">
    <source>
        <dbReference type="Proteomes" id="UP001500141"/>
    </source>
</evidence>
<feature type="chain" id="PRO_5045746538" description="WD40 repeat domain-containing protein" evidence="1">
    <location>
        <begin position="18"/>
        <end position="262"/>
    </location>
</feature>
<protein>
    <recommendedName>
        <fullName evidence="4">WD40 repeat domain-containing protein</fullName>
    </recommendedName>
</protein>
<reference evidence="3" key="1">
    <citation type="journal article" date="2019" name="Int. J. Syst. Evol. Microbiol.">
        <title>The Global Catalogue of Microorganisms (GCM) 10K type strain sequencing project: providing services to taxonomists for standard genome sequencing and annotation.</title>
        <authorList>
            <consortium name="The Broad Institute Genomics Platform"/>
            <consortium name="The Broad Institute Genome Sequencing Center for Infectious Disease"/>
            <person name="Wu L."/>
            <person name="Ma J."/>
        </authorList>
    </citation>
    <scope>NUCLEOTIDE SEQUENCE [LARGE SCALE GENOMIC DNA]</scope>
    <source>
        <strain evidence="3">JCM 18198</strain>
    </source>
</reference>
<keyword evidence="1" id="KW-0732">Signal</keyword>
<gene>
    <name evidence="2" type="ORF">GCM10023230_03750</name>
</gene>
<keyword evidence="3" id="KW-1185">Reference proteome</keyword>
<dbReference type="Proteomes" id="UP001500141">
    <property type="component" value="Unassembled WGS sequence"/>
</dbReference>
<dbReference type="EMBL" id="BAABIP010000007">
    <property type="protein sequence ID" value="GAA4758871.1"/>
    <property type="molecule type" value="Genomic_DNA"/>
</dbReference>
<comment type="caution">
    <text evidence="2">The sequence shown here is derived from an EMBL/GenBank/DDBJ whole genome shotgun (WGS) entry which is preliminary data.</text>
</comment>
<organism evidence="2 3">
    <name type="scientific">Flavobacterium hankyongi</name>
    <dbReference type="NCBI Taxonomy" id="1176532"/>
    <lineage>
        <taxon>Bacteria</taxon>
        <taxon>Pseudomonadati</taxon>
        <taxon>Bacteroidota</taxon>
        <taxon>Flavobacteriia</taxon>
        <taxon>Flavobacteriales</taxon>
        <taxon>Flavobacteriaceae</taxon>
        <taxon>Flavobacterium</taxon>
    </lineage>
</organism>
<proteinExistence type="predicted"/>
<evidence type="ECO:0000256" key="1">
    <source>
        <dbReference type="SAM" id="SignalP"/>
    </source>
</evidence>
<evidence type="ECO:0000313" key="2">
    <source>
        <dbReference type="EMBL" id="GAA4758871.1"/>
    </source>
</evidence>